<dbReference type="AlphaFoldDB" id="A0A660SR55"/>
<comment type="similarity">
    <text evidence="8 9">Belongs to the universal ribosomal protein uS14 family. Zinc-binding uS14 subfamily.</text>
</comment>
<comment type="subunit">
    <text evidence="9">Part of the 30S ribosomal subunit. Contacts proteins S3 and S10.</text>
</comment>
<evidence type="ECO:0000256" key="5">
    <source>
        <dbReference type="ARBA" id="ARBA00022980"/>
    </source>
</evidence>
<evidence type="ECO:0000256" key="9">
    <source>
        <dbReference type="HAMAP-Rule" id="MF_01364"/>
    </source>
</evidence>
<evidence type="ECO:0000256" key="8">
    <source>
        <dbReference type="ARBA" id="ARBA00060857"/>
    </source>
</evidence>
<feature type="binding site" evidence="9">
    <location>
        <position position="43"/>
    </location>
    <ligand>
        <name>Zn(2+)</name>
        <dbReference type="ChEBI" id="CHEBI:29105"/>
    </ligand>
</feature>
<keyword evidence="3 9" id="KW-0862">Zinc</keyword>
<keyword evidence="6 9" id="KW-0687">Ribonucleoprotein</keyword>
<dbReference type="GO" id="GO:0019843">
    <property type="term" value="F:rRNA binding"/>
    <property type="evidence" value="ECO:0007669"/>
    <property type="project" value="UniProtKB-UniRule"/>
</dbReference>
<dbReference type="GO" id="GO:0008270">
    <property type="term" value="F:zinc ion binding"/>
    <property type="evidence" value="ECO:0007669"/>
    <property type="project" value="UniProtKB-UniRule"/>
</dbReference>
<feature type="binding site" evidence="9">
    <location>
        <position position="24"/>
    </location>
    <ligand>
        <name>Zn(2+)</name>
        <dbReference type="ChEBI" id="CHEBI:29105"/>
    </ligand>
</feature>
<feature type="binding site" evidence="9">
    <location>
        <position position="40"/>
    </location>
    <ligand>
        <name>Zn(2+)</name>
        <dbReference type="ChEBI" id="CHEBI:29105"/>
    </ligand>
</feature>
<evidence type="ECO:0000256" key="1">
    <source>
        <dbReference type="ARBA" id="ARBA00022723"/>
    </source>
</evidence>
<dbReference type="Proteomes" id="UP000271125">
    <property type="component" value="Unassembled WGS sequence"/>
</dbReference>
<dbReference type="GO" id="GO:0015935">
    <property type="term" value="C:small ribosomal subunit"/>
    <property type="evidence" value="ECO:0007669"/>
    <property type="project" value="TreeGrafter"/>
</dbReference>
<dbReference type="InterPro" id="IPR023053">
    <property type="entry name" value="Ribosomal_uS14_bact"/>
</dbReference>
<dbReference type="PANTHER" id="PTHR19836">
    <property type="entry name" value="30S RIBOSOMAL PROTEIN S14"/>
    <property type="match status" value="1"/>
</dbReference>
<comment type="caution">
    <text evidence="10">The sequence shown here is derived from an EMBL/GenBank/DDBJ whole genome shotgun (WGS) entry which is preliminary data.</text>
</comment>
<evidence type="ECO:0000256" key="7">
    <source>
        <dbReference type="ARBA" id="ARBA00035167"/>
    </source>
</evidence>
<dbReference type="HAMAP" id="MF_01364_B">
    <property type="entry name" value="Ribosomal_uS14_2_B"/>
    <property type="match status" value="1"/>
</dbReference>
<keyword evidence="1 9" id="KW-0479">Metal-binding</keyword>
<organism evidence="10 11">
    <name type="scientific">candidate division TA06 bacterium</name>
    <dbReference type="NCBI Taxonomy" id="2250710"/>
    <lineage>
        <taxon>Bacteria</taxon>
        <taxon>Bacteria division TA06</taxon>
    </lineage>
</organism>
<dbReference type="InterPro" id="IPR001209">
    <property type="entry name" value="Ribosomal_uS14"/>
</dbReference>
<evidence type="ECO:0000256" key="2">
    <source>
        <dbReference type="ARBA" id="ARBA00022730"/>
    </source>
</evidence>
<dbReference type="GO" id="GO:0003735">
    <property type="term" value="F:structural constituent of ribosome"/>
    <property type="evidence" value="ECO:0007669"/>
    <property type="project" value="InterPro"/>
</dbReference>
<proteinExistence type="inferred from homology"/>
<dbReference type="EMBL" id="QNBD01000012">
    <property type="protein sequence ID" value="RKX72556.1"/>
    <property type="molecule type" value="Genomic_DNA"/>
</dbReference>
<evidence type="ECO:0000256" key="6">
    <source>
        <dbReference type="ARBA" id="ARBA00023274"/>
    </source>
</evidence>
<dbReference type="InterPro" id="IPR018271">
    <property type="entry name" value="Ribosomal_uS14_CS"/>
</dbReference>
<dbReference type="GO" id="GO:0006412">
    <property type="term" value="P:translation"/>
    <property type="evidence" value="ECO:0007669"/>
    <property type="project" value="UniProtKB-UniRule"/>
</dbReference>
<keyword evidence="2 9" id="KW-0699">rRNA-binding</keyword>
<dbReference type="GO" id="GO:0005737">
    <property type="term" value="C:cytoplasm"/>
    <property type="evidence" value="ECO:0007669"/>
    <property type="project" value="UniProtKB-ARBA"/>
</dbReference>
<dbReference type="InterPro" id="IPR043140">
    <property type="entry name" value="Ribosomal_uS14_sf"/>
</dbReference>
<evidence type="ECO:0000313" key="10">
    <source>
        <dbReference type="EMBL" id="RKX72556.1"/>
    </source>
</evidence>
<reference evidence="10 11" key="1">
    <citation type="submission" date="2018-06" db="EMBL/GenBank/DDBJ databases">
        <title>Extensive metabolic versatility and redundancy in microbially diverse, dynamic hydrothermal sediments.</title>
        <authorList>
            <person name="Dombrowski N."/>
            <person name="Teske A."/>
            <person name="Baker B.J."/>
        </authorList>
    </citation>
    <scope>NUCLEOTIDE SEQUENCE [LARGE SCALE GENOMIC DNA]</scope>
    <source>
        <strain evidence="10">B10_G13</strain>
    </source>
</reference>
<evidence type="ECO:0000313" key="11">
    <source>
        <dbReference type="Proteomes" id="UP000271125"/>
    </source>
</evidence>
<comment type="function">
    <text evidence="9">Binds 16S rRNA, required for the assembly of 30S particles and may also be responsible for determining the conformation of the 16S rRNA at the A site.</text>
</comment>
<keyword evidence="5 9" id="KW-0689">Ribosomal protein</keyword>
<evidence type="ECO:0000256" key="4">
    <source>
        <dbReference type="ARBA" id="ARBA00022884"/>
    </source>
</evidence>
<dbReference type="Pfam" id="PF00253">
    <property type="entry name" value="Ribosomal_S14"/>
    <property type="match status" value="1"/>
</dbReference>
<dbReference type="FunFam" id="4.10.830.10:FF:000001">
    <property type="entry name" value="30S ribosomal protein S14 type Z"/>
    <property type="match status" value="1"/>
</dbReference>
<comment type="cofactor">
    <cofactor evidence="9">
        <name>Zn(2+)</name>
        <dbReference type="ChEBI" id="CHEBI:29105"/>
    </cofactor>
    <text evidence="9">Binds 1 zinc ion per subunit.</text>
</comment>
<gene>
    <name evidence="9" type="primary">rpsZ</name>
    <name evidence="9" type="synonym">rpsN</name>
    <name evidence="10" type="ORF">DRP43_00490</name>
</gene>
<dbReference type="NCBIfam" id="NF005974">
    <property type="entry name" value="PRK08061.1"/>
    <property type="match status" value="1"/>
</dbReference>
<dbReference type="PANTHER" id="PTHR19836:SF19">
    <property type="entry name" value="SMALL RIBOSOMAL SUBUNIT PROTEIN US14M"/>
    <property type="match status" value="1"/>
</dbReference>
<name>A0A660SR55_UNCT6</name>
<accession>A0A660SR55</accession>
<protein>
    <recommendedName>
        <fullName evidence="7 9">Small ribosomal subunit protein uS14</fullName>
    </recommendedName>
</protein>
<feature type="binding site" evidence="9">
    <location>
        <position position="27"/>
    </location>
    <ligand>
        <name>Zn(2+)</name>
        <dbReference type="ChEBI" id="CHEBI:29105"/>
    </ligand>
</feature>
<dbReference type="Gene3D" id="4.10.830.10">
    <property type="entry name" value="30s Ribosomal Protein S14, Chain N"/>
    <property type="match status" value="1"/>
</dbReference>
<sequence length="61" mass="7168">MAKKSIIAKSKREPKFKVRKYNRCQRCGRARGYYNDFGLCRLCLRELVLDGKIPGMKKASW</sequence>
<keyword evidence="4 9" id="KW-0694">RNA-binding</keyword>
<evidence type="ECO:0000256" key="3">
    <source>
        <dbReference type="ARBA" id="ARBA00022833"/>
    </source>
</evidence>
<dbReference type="PROSITE" id="PS00527">
    <property type="entry name" value="RIBOSOMAL_S14"/>
    <property type="match status" value="1"/>
</dbReference>
<dbReference type="SUPFAM" id="SSF57716">
    <property type="entry name" value="Glucocorticoid receptor-like (DNA-binding domain)"/>
    <property type="match status" value="1"/>
</dbReference>